<feature type="region of interest" description="Disordered" evidence="1">
    <location>
        <begin position="181"/>
        <end position="235"/>
    </location>
</feature>
<keyword evidence="3" id="KW-1185">Reference proteome</keyword>
<dbReference type="VEuPathDB" id="MicrosporidiaDB:M153_2230001013"/>
<name>A0A0R0M304_9MICR</name>
<dbReference type="EMBL" id="LGUB01000063">
    <property type="protein sequence ID" value="KRH94517.1"/>
    <property type="molecule type" value="Genomic_DNA"/>
</dbReference>
<accession>A0A0R0M304</accession>
<reference evidence="2 3" key="1">
    <citation type="submission" date="2015-07" db="EMBL/GenBank/DDBJ databases">
        <title>The genome of Pseudoloma neurophilia, a relevant intracellular parasite of the zebrafish.</title>
        <authorList>
            <person name="Ndikumana S."/>
            <person name="Pelin A."/>
            <person name="Sanders J."/>
            <person name="Corradi N."/>
        </authorList>
    </citation>
    <scope>NUCLEOTIDE SEQUENCE [LARGE SCALE GENOMIC DNA]</scope>
    <source>
        <strain evidence="2 3">MK1</strain>
    </source>
</reference>
<gene>
    <name evidence="2" type="ORF">M153_2230001013</name>
</gene>
<dbReference type="AlphaFoldDB" id="A0A0R0M304"/>
<organism evidence="2 3">
    <name type="scientific">Pseudoloma neurophilia</name>
    <dbReference type="NCBI Taxonomy" id="146866"/>
    <lineage>
        <taxon>Eukaryota</taxon>
        <taxon>Fungi</taxon>
        <taxon>Fungi incertae sedis</taxon>
        <taxon>Microsporidia</taxon>
        <taxon>Pseudoloma</taxon>
    </lineage>
</organism>
<dbReference type="OrthoDB" id="10376393at2759"/>
<protein>
    <submittedName>
        <fullName evidence="2">Uncharacterized protein</fullName>
    </submittedName>
</protein>
<comment type="caution">
    <text evidence="2">The sequence shown here is derived from an EMBL/GenBank/DDBJ whole genome shotgun (WGS) entry which is preliminary data.</text>
</comment>
<evidence type="ECO:0000313" key="3">
    <source>
        <dbReference type="Proteomes" id="UP000051530"/>
    </source>
</evidence>
<evidence type="ECO:0000256" key="1">
    <source>
        <dbReference type="SAM" id="MobiDB-lite"/>
    </source>
</evidence>
<dbReference type="Proteomes" id="UP000051530">
    <property type="component" value="Unassembled WGS sequence"/>
</dbReference>
<feature type="compositionally biased region" description="Polar residues" evidence="1">
    <location>
        <begin position="195"/>
        <end position="226"/>
    </location>
</feature>
<sequence length="311" mass="37315">MIRFVDCFYYDYLLYKNIQAFIYDRKKKMDFDTLRALAHRYAVEDEELDVKLCLNKIISIFLRKKCILKLNEELAVRNDKNNHIIEFFESKCTCTNKKYCFKSIFESKLNKMIILIVRTDSKKLERLLDLLIVTLIILTNNKDAWENGRHSREKEKFLKKLRRVFWSKKFSEKRQIYLNRNKTDEVHHQRPFPESMSTEKQTNKSGTTPEKNNKHSSQQSEYQPESNTEKKTSHTFRRKYVGTTIKPDSRLYFRLVSVLIHREIKKVYKLLNKPLLEIFTNDKIKEIKKNAYRKEGDGKIVTWDGDSSINE</sequence>
<evidence type="ECO:0000313" key="2">
    <source>
        <dbReference type="EMBL" id="KRH94517.1"/>
    </source>
</evidence>
<proteinExistence type="predicted"/>